<dbReference type="SUPFAM" id="SSF52317">
    <property type="entry name" value="Class I glutamine amidotransferase-like"/>
    <property type="match status" value="1"/>
</dbReference>
<proteinExistence type="predicted"/>
<keyword evidence="1" id="KW-0732">Signal</keyword>
<dbReference type="InterPro" id="IPR029062">
    <property type="entry name" value="Class_I_gatase-like"/>
</dbReference>
<feature type="domain" description="DJ-1/PfpI" evidence="2">
    <location>
        <begin position="20"/>
        <end position="185"/>
    </location>
</feature>
<accession>A0A4S2L507</accession>
<dbReference type="Gene3D" id="3.40.50.880">
    <property type="match status" value="1"/>
</dbReference>
<dbReference type="Proteomes" id="UP000308267">
    <property type="component" value="Unassembled WGS sequence"/>
</dbReference>
<name>A0A4S2L507_OPIFE</name>
<evidence type="ECO:0000313" key="3">
    <source>
        <dbReference type="EMBL" id="TGZ55447.1"/>
    </source>
</evidence>
<gene>
    <name evidence="3" type="ORF">CRM22_010406</name>
</gene>
<sequence length="210" mass="23391">MNLFSATTILILVSEVVVAKKALIVIAPGFEEVEAVTVFRVLKSGKLQPTLVRLEHVTDPMVEGANGLSIRTDGELKEEEANEYDLIVLPGGNKGTKEMKKSERLRRVLESFVRDKKYIGAICLAPSVLNHFNLLQNSTLTSYPSIENEMRQRYTYVTKSVVVDERLITSRGPGTAMEFALKLVELLTGEQNSDTIAHDLVFAKRDEINP</sequence>
<dbReference type="AlphaFoldDB" id="A0A4S2L507"/>
<dbReference type="Pfam" id="PF01965">
    <property type="entry name" value="DJ-1_PfpI"/>
    <property type="match status" value="1"/>
</dbReference>
<dbReference type="InterPro" id="IPR050325">
    <property type="entry name" value="Prot/Nucl_acid_deglycase"/>
</dbReference>
<dbReference type="PANTHER" id="PTHR48094">
    <property type="entry name" value="PROTEIN/NUCLEIC ACID DEGLYCASE DJ-1-RELATED"/>
    <property type="match status" value="1"/>
</dbReference>
<comment type="caution">
    <text evidence="3">The sequence shown here is derived from an EMBL/GenBank/DDBJ whole genome shotgun (WGS) entry which is preliminary data.</text>
</comment>
<evidence type="ECO:0000259" key="2">
    <source>
        <dbReference type="Pfam" id="PF01965"/>
    </source>
</evidence>
<evidence type="ECO:0000256" key="1">
    <source>
        <dbReference type="SAM" id="SignalP"/>
    </source>
</evidence>
<keyword evidence="4" id="KW-1185">Reference proteome</keyword>
<dbReference type="STRING" id="147828.A0A4S2L507"/>
<dbReference type="InterPro" id="IPR006287">
    <property type="entry name" value="DJ-1"/>
</dbReference>
<reference evidence="3 4" key="1">
    <citation type="journal article" date="2019" name="BMC Genomics">
        <title>New insights from Opisthorchis felineus genome: update on genomics of the epidemiologically important liver flukes.</title>
        <authorList>
            <person name="Ershov N.I."/>
            <person name="Mordvinov V.A."/>
            <person name="Prokhortchouk E.B."/>
            <person name="Pakharukova M.Y."/>
            <person name="Gunbin K.V."/>
            <person name="Ustyantsev K."/>
            <person name="Genaev M.A."/>
            <person name="Blinov A.G."/>
            <person name="Mazur A."/>
            <person name="Boulygina E."/>
            <person name="Tsygankova S."/>
            <person name="Khrameeva E."/>
            <person name="Chekanov N."/>
            <person name="Fan G."/>
            <person name="Xiao A."/>
            <person name="Zhang H."/>
            <person name="Xu X."/>
            <person name="Yang H."/>
            <person name="Solovyev V."/>
            <person name="Lee S.M."/>
            <person name="Liu X."/>
            <person name="Afonnikov D.A."/>
            <person name="Skryabin K.G."/>
        </authorList>
    </citation>
    <scope>NUCLEOTIDE SEQUENCE [LARGE SCALE GENOMIC DNA]</scope>
    <source>
        <strain evidence="3">AK-0245</strain>
        <tissue evidence="3">Whole organism</tissue>
    </source>
</reference>
<dbReference type="OrthoDB" id="543156at2759"/>
<dbReference type="InterPro" id="IPR002818">
    <property type="entry name" value="DJ-1/PfpI"/>
</dbReference>
<evidence type="ECO:0000313" key="4">
    <source>
        <dbReference type="Proteomes" id="UP000308267"/>
    </source>
</evidence>
<feature type="signal peptide" evidence="1">
    <location>
        <begin position="1"/>
        <end position="19"/>
    </location>
</feature>
<dbReference type="EMBL" id="SJOL01009829">
    <property type="protein sequence ID" value="TGZ55447.1"/>
    <property type="molecule type" value="Genomic_DNA"/>
</dbReference>
<protein>
    <recommendedName>
        <fullName evidence="2">DJ-1/PfpI domain-containing protein</fullName>
    </recommendedName>
</protein>
<dbReference type="GO" id="GO:0005737">
    <property type="term" value="C:cytoplasm"/>
    <property type="evidence" value="ECO:0007669"/>
    <property type="project" value="TreeGrafter"/>
</dbReference>
<organism evidence="3 4">
    <name type="scientific">Opisthorchis felineus</name>
    <dbReference type="NCBI Taxonomy" id="147828"/>
    <lineage>
        <taxon>Eukaryota</taxon>
        <taxon>Metazoa</taxon>
        <taxon>Spiralia</taxon>
        <taxon>Lophotrochozoa</taxon>
        <taxon>Platyhelminthes</taxon>
        <taxon>Trematoda</taxon>
        <taxon>Digenea</taxon>
        <taxon>Opisthorchiida</taxon>
        <taxon>Opisthorchiata</taxon>
        <taxon>Opisthorchiidae</taxon>
        <taxon>Opisthorchis</taxon>
    </lineage>
</organism>
<dbReference type="NCBIfam" id="TIGR01383">
    <property type="entry name" value="not_thiJ"/>
    <property type="match status" value="1"/>
</dbReference>
<dbReference type="CDD" id="cd03135">
    <property type="entry name" value="GATase1_DJ-1"/>
    <property type="match status" value="1"/>
</dbReference>
<dbReference type="PANTHER" id="PTHR48094:SF12">
    <property type="entry name" value="PARKINSON DISEASE PROTEIN 7 HOMOLOG"/>
    <property type="match status" value="1"/>
</dbReference>
<feature type="chain" id="PRO_5020221109" description="DJ-1/PfpI domain-containing protein" evidence="1">
    <location>
        <begin position="20"/>
        <end position="210"/>
    </location>
</feature>